<evidence type="ECO:0000313" key="3">
    <source>
        <dbReference type="Proteomes" id="UP000190648"/>
    </source>
</evidence>
<evidence type="ECO:0008006" key="4">
    <source>
        <dbReference type="Google" id="ProtNLM"/>
    </source>
</evidence>
<accession>A0A1V4KN60</accession>
<dbReference type="PANTHER" id="PTHR17598">
    <property type="entry name" value="DNA POLYMERASE DELTA SUBUNIT 3"/>
    <property type="match status" value="1"/>
</dbReference>
<proteinExistence type="predicted"/>
<gene>
    <name evidence="2" type="ORF">AV530_007031</name>
</gene>
<dbReference type="STRING" id="372326.A0A1V4KN60"/>
<organism evidence="2 3">
    <name type="scientific">Patagioenas fasciata monilis</name>
    <dbReference type="NCBI Taxonomy" id="372326"/>
    <lineage>
        <taxon>Eukaryota</taxon>
        <taxon>Metazoa</taxon>
        <taxon>Chordata</taxon>
        <taxon>Craniata</taxon>
        <taxon>Vertebrata</taxon>
        <taxon>Euteleostomi</taxon>
        <taxon>Archelosauria</taxon>
        <taxon>Archosauria</taxon>
        <taxon>Dinosauria</taxon>
        <taxon>Saurischia</taxon>
        <taxon>Theropoda</taxon>
        <taxon>Coelurosauria</taxon>
        <taxon>Aves</taxon>
        <taxon>Neognathae</taxon>
        <taxon>Neoaves</taxon>
        <taxon>Columbimorphae</taxon>
        <taxon>Columbiformes</taxon>
        <taxon>Columbidae</taxon>
        <taxon>Patagioenas</taxon>
    </lineage>
</organism>
<name>A0A1V4KN60_PATFA</name>
<comment type="caution">
    <text evidence="2">The sequence shown here is derived from an EMBL/GenBank/DDBJ whole genome shotgun (WGS) entry which is preliminary data.</text>
</comment>
<dbReference type="GO" id="GO:0006297">
    <property type="term" value="P:nucleotide-excision repair, DNA gap filling"/>
    <property type="evidence" value="ECO:0007669"/>
    <property type="project" value="TreeGrafter"/>
</dbReference>
<keyword evidence="3" id="KW-1185">Reference proteome</keyword>
<evidence type="ECO:0000313" key="2">
    <source>
        <dbReference type="EMBL" id="OPJ85874.1"/>
    </source>
</evidence>
<dbReference type="GO" id="GO:0006271">
    <property type="term" value="P:DNA strand elongation involved in DNA replication"/>
    <property type="evidence" value="ECO:0007669"/>
    <property type="project" value="TreeGrafter"/>
</dbReference>
<protein>
    <recommendedName>
        <fullName evidence="4">DNA polymerase delta subunit 3</fullName>
    </recommendedName>
</protein>
<dbReference type="GO" id="GO:1904161">
    <property type="term" value="P:DNA synthesis involved in UV-damage excision repair"/>
    <property type="evidence" value="ECO:0007669"/>
    <property type="project" value="TreeGrafter"/>
</dbReference>
<reference evidence="2 3" key="1">
    <citation type="submission" date="2016-02" db="EMBL/GenBank/DDBJ databases">
        <title>Band-tailed pigeon sequencing and assembly.</title>
        <authorList>
            <person name="Soares A.E."/>
            <person name="Novak B.J."/>
            <person name="Rice E.S."/>
            <person name="O'Connell B."/>
            <person name="Chang D."/>
            <person name="Weber S."/>
            <person name="Shapiro B."/>
        </authorList>
    </citation>
    <scope>NUCLEOTIDE SEQUENCE [LARGE SCALE GENOMIC DNA]</scope>
    <source>
        <strain evidence="2">BTP2013</strain>
        <tissue evidence="2">Blood</tissue>
    </source>
</reference>
<feature type="region of interest" description="Disordered" evidence="1">
    <location>
        <begin position="37"/>
        <end position="84"/>
    </location>
</feature>
<dbReference type="AlphaFoldDB" id="A0A1V4KN60"/>
<dbReference type="GO" id="GO:0003887">
    <property type="term" value="F:DNA-directed DNA polymerase activity"/>
    <property type="evidence" value="ECO:0007669"/>
    <property type="project" value="TreeGrafter"/>
</dbReference>
<evidence type="ECO:0000256" key="1">
    <source>
        <dbReference type="SAM" id="MobiDB-lite"/>
    </source>
</evidence>
<dbReference type="Proteomes" id="UP000190648">
    <property type="component" value="Unassembled WGS sequence"/>
</dbReference>
<dbReference type="InterPro" id="IPR019038">
    <property type="entry name" value="POLD3"/>
</dbReference>
<dbReference type="GO" id="GO:0043625">
    <property type="term" value="C:delta DNA polymerase complex"/>
    <property type="evidence" value="ECO:0007669"/>
    <property type="project" value="InterPro"/>
</dbReference>
<dbReference type="Pfam" id="PF09507">
    <property type="entry name" value="CDC27"/>
    <property type="match status" value="1"/>
</dbReference>
<dbReference type="OrthoDB" id="514823at2759"/>
<feature type="compositionally biased region" description="Basic and acidic residues" evidence="1">
    <location>
        <begin position="59"/>
        <end position="68"/>
    </location>
</feature>
<dbReference type="EMBL" id="LSYS01002605">
    <property type="protein sequence ID" value="OPJ85874.1"/>
    <property type="molecule type" value="Genomic_DNA"/>
</dbReference>
<sequence length="93" mass="10299">MMLLPGPFLGNVNGIALVWMLQDGLVTEKVYESESCTDSEDDFAKSKPPPPQKQPALLAKKEPKEEKKNLKKGPAPANRANKQVSIMGFFQKK</sequence>
<dbReference type="PANTHER" id="PTHR17598:SF13">
    <property type="entry name" value="DNA POLYMERASE DELTA SUBUNIT 3"/>
    <property type="match status" value="1"/>
</dbReference>